<evidence type="ECO:0000313" key="2">
    <source>
        <dbReference type="EMBL" id="KUG21546.1"/>
    </source>
</evidence>
<dbReference type="AlphaFoldDB" id="A0A0W8FKU6"/>
<protein>
    <recommendedName>
        <fullName evidence="3">YbhB/YbcL family Raf kinase inhibitor-like protein</fullName>
    </recommendedName>
</protein>
<sequence length="38" mass="4191">MEIKSSSFNNEAMIPAKYSYDGKNISPPLTWSGAPKET</sequence>
<organism evidence="2">
    <name type="scientific">hydrocarbon metagenome</name>
    <dbReference type="NCBI Taxonomy" id="938273"/>
    <lineage>
        <taxon>unclassified sequences</taxon>
        <taxon>metagenomes</taxon>
        <taxon>ecological metagenomes</taxon>
    </lineage>
</organism>
<comment type="caution">
    <text evidence="2">The sequence shown here is derived from an EMBL/GenBank/DDBJ whole genome shotgun (WGS) entry which is preliminary data.</text>
</comment>
<dbReference type="EMBL" id="LNQE01001051">
    <property type="protein sequence ID" value="KUG21546.1"/>
    <property type="molecule type" value="Genomic_DNA"/>
</dbReference>
<name>A0A0W8FKU6_9ZZZZ</name>
<dbReference type="SUPFAM" id="SSF49777">
    <property type="entry name" value="PEBP-like"/>
    <property type="match status" value="1"/>
</dbReference>
<dbReference type="InterPro" id="IPR036610">
    <property type="entry name" value="PEBP-like_sf"/>
</dbReference>
<reference evidence="2" key="1">
    <citation type="journal article" date="2015" name="Proc. Natl. Acad. Sci. U.S.A.">
        <title>Networks of energetic and metabolic interactions define dynamics in microbial communities.</title>
        <authorList>
            <person name="Embree M."/>
            <person name="Liu J.K."/>
            <person name="Al-Bassam M.M."/>
            <person name="Zengler K."/>
        </authorList>
    </citation>
    <scope>NUCLEOTIDE SEQUENCE</scope>
</reference>
<evidence type="ECO:0008006" key="3">
    <source>
        <dbReference type="Google" id="ProtNLM"/>
    </source>
</evidence>
<proteinExistence type="predicted"/>
<evidence type="ECO:0000256" key="1">
    <source>
        <dbReference type="SAM" id="MobiDB-lite"/>
    </source>
</evidence>
<gene>
    <name evidence="2" type="ORF">ASZ90_008703</name>
</gene>
<dbReference type="Gene3D" id="3.90.280.10">
    <property type="entry name" value="PEBP-like"/>
    <property type="match status" value="1"/>
</dbReference>
<feature type="region of interest" description="Disordered" evidence="1">
    <location>
        <begin position="18"/>
        <end position="38"/>
    </location>
</feature>
<accession>A0A0W8FKU6</accession>